<keyword evidence="5" id="KW-0862">Zinc</keyword>
<evidence type="ECO:0000256" key="4">
    <source>
        <dbReference type="ARBA" id="ARBA00022801"/>
    </source>
</evidence>
<evidence type="ECO:0000256" key="1">
    <source>
        <dbReference type="ARBA" id="ARBA00010243"/>
    </source>
</evidence>
<dbReference type="InterPro" id="IPR025657">
    <property type="entry name" value="RadC_JAB"/>
</dbReference>
<evidence type="ECO:0000256" key="7">
    <source>
        <dbReference type="RuleBase" id="RU003797"/>
    </source>
</evidence>
<keyword evidence="3" id="KW-0479">Metal-binding</keyword>
<dbReference type="CDD" id="cd08071">
    <property type="entry name" value="MPN_DUF2466"/>
    <property type="match status" value="1"/>
</dbReference>
<dbReference type="NCBIfam" id="TIGR00608">
    <property type="entry name" value="radc"/>
    <property type="match status" value="1"/>
</dbReference>
<evidence type="ECO:0000256" key="2">
    <source>
        <dbReference type="ARBA" id="ARBA00022670"/>
    </source>
</evidence>
<keyword evidence="4" id="KW-0378">Hydrolase</keyword>
<dbReference type="GO" id="GO:0006508">
    <property type="term" value="P:proteolysis"/>
    <property type="evidence" value="ECO:0007669"/>
    <property type="project" value="UniProtKB-KW"/>
</dbReference>
<dbReference type="GeneID" id="85014921"/>
<sequence>MHLTLKESGQELPREKALRLGVSALRDEELLAVILRTGTKEESVLRLADKVLHLSPVYDGLVGLMQYSLEELQSIKGVGLSKAIELQAVGELAKRIWNRKIREEVLSFRAPGSVLQYFKEELRHLAHEEVHVLFLDTKAQLLKDFLLSKGSSNASILSGREIFMEALRAASVCFILVHNHPSGDPHPSREDERATEEIYKAGEYLGIHLMDHIIIGDNQYYSFKEQGKI</sequence>
<dbReference type="RefSeq" id="WP_183684022.1">
    <property type="nucleotide sequence ID" value="NZ_JACHHH010000006.1"/>
</dbReference>
<dbReference type="Proteomes" id="UP000522163">
    <property type="component" value="Unassembled WGS sequence"/>
</dbReference>
<feature type="domain" description="MPN" evidence="8">
    <location>
        <begin position="107"/>
        <end position="229"/>
    </location>
</feature>
<reference evidence="9 10" key="1">
    <citation type="submission" date="2020-08" db="EMBL/GenBank/DDBJ databases">
        <title>Genomic Encyclopedia of Type Strains, Phase IV (KMG-IV): sequencing the most valuable type-strain genomes for metagenomic binning, comparative biology and taxonomic classification.</title>
        <authorList>
            <person name="Goeker M."/>
        </authorList>
    </citation>
    <scope>NUCLEOTIDE SEQUENCE [LARGE SCALE GENOMIC DNA]</scope>
    <source>
        <strain evidence="9 10">DSM 17245</strain>
    </source>
</reference>
<comment type="caution">
    <text evidence="9">The sequence shown here is derived from an EMBL/GenBank/DDBJ whole genome shotgun (WGS) entry which is preliminary data.</text>
</comment>
<protein>
    <submittedName>
        <fullName evidence="9">DNA repair protein RadC</fullName>
    </submittedName>
</protein>
<dbReference type="AlphaFoldDB" id="A0A7W9W2M0"/>
<accession>A0A7W9W2M0</accession>
<dbReference type="InterPro" id="IPR001405">
    <property type="entry name" value="UPF0758"/>
</dbReference>
<dbReference type="NCBIfam" id="NF000642">
    <property type="entry name" value="PRK00024.1"/>
    <property type="match status" value="1"/>
</dbReference>
<dbReference type="Pfam" id="PF04002">
    <property type="entry name" value="RadC"/>
    <property type="match status" value="1"/>
</dbReference>
<comment type="similarity">
    <text evidence="1 7">Belongs to the UPF0758 family.</text>
</comment>
<keyword evidence="2" id="KW-0645">Protease</keyword>
<dbReference type="InterPro" id="IPR020891">
    <property type="entry name" value="UPF0758_CS"/>
</dbReference>
<evidence type="ECO:0000256" key="3">
    <source>
        <dbReference type="ARBA" id="ARBA00022723"/>
    </source>
</evidence>
<dbReference type="PROSITE" id="PS50249">
    <property type="entry name" value="MPN"/>
    <property type="match status" value="1"/>
</dbReference>
<evidence type="ECO:0000313" key="10">
    <source>
        <dbReference type="Proteomes" id="UP000522163"/>
    </source>
</evidence>
<name>A0A7W9W2M0_9FIRM</name>
<dbReference type="Pfam" id="PF20582">
    <property type="entry name" value="UPF0758_N"/>
    <property type="match status" value="1"/>
</dbReference>
<dbReference type="PANTHER" id="PTHR30471:SF3">
    <property type="entry name" value="UPF0758 PROTEIN YEES-RELATED"/>
    <property type="match status" value="1"/>
</dbReference>
<evidence type="ECO:0000256" key="6">
    <source>
        <dbReference type="ARBA" id="ARBA00023049"/>
    </source>
</evidence>
<proteinExistence type="inferred from homology"/>
<organism evidence="9 10">
    <name type="scientific">Oribacterium sinus</name>
    <dbReference type="NCBI Taxonomy" id="237576"/>
    <lineage>
        <taxon>Bacteria</taxon>
        <taxon>Bacillati</taxon>
        <taxon>Bacillota</taxon>
        <taxon>Clostridia</taxon>
        <taxon>Lachnospirales</taxon>
        <taxon>Lachnospiraceae</taxon>
        <taxon>Oribacterium</taxon>
    </lineage>
</organism>
<gene>
    <name evidence="9" type="ORF">HNQ46_001382</name>
</gene>
<dbReference type="Gene3D" id="3.40.140.10">
    <property type="entry name" value="Cytidine Deaminase, domain 2"/>
    <property type="match status" value="1"/>
</dbReference>
<dbReference type="InterPro" id="IPR037518">
    <property type="entry name" value="MPN"/>
</dbReference>
<keyword evidence="6" id="KW-0482">Metalloprotease</keyword>
<dbReference type="EMBL" id="JACHHH010000006">
    <property type="protein sequence ID" value="MBB6041402.1"/>
    <property type="molecule type" value="Genomic_DNA"/>
</dbReference>
<dbReference type="GO" id="GO:0008237">
    <property type="term" value="F:metallopeptidase activity"/>
    <property type="evidence" value="ECO:0007669"/>
    <property type="project" value="UniProtKB-KW"/>
</dbReference>
<dbReference type="PANTHER" id="PTHR30471">
    <property type="entry name" value="DNA REPAIR PROTEIN RADC"/>
    <property type="match status" value="1"/>
</dbReference>
<dbReference type="InterPro" id="IPR046778">
    <property type="entry name" value="UPF0758_N"/>
</dbReference>
<evidence type="ECO:0000256" key="5">
    <source>
        <dbReference type="ARBA" id="ARBA00022833"/>
    </source>
</evidence>
<evidence type="ECO:0000313" key="9">
    <source>
        <dbReference type="EMBL" id="MBB6041402.1"/>
    </source>
</evidence>
<evidence type="ECO:0000259" key="8">
    <source>
        <dbReference type="PROSITE" id="PS50249"/>
    </source>
</evidence>
<dbReference type="PROSITE" id="PS01302">
    <property type="entry name" value="UPF0758"/>
    <property type="match status" value="1"/>
</dbReference>
<dbReference type="GO" id="GO:0046872">
    <property type="term" value="F:metal ion binding"/>
    <property type="evidence" value="ECO:0007669"/>
    <property type="project" value="UniProtKB-KW"/>
</dbReference>